<keyword evidence="3" id="KW-0813">Transport</keyword>
<dbReference type="InterPro" id="IPR000802">
    <property type="entry name" value="Arsenical_pump_ArsB"/>
</dbReference>
<comment type="similarity">
    <text evidence="2">Belongs to the CitM (TC 2.A.11) transporter family.</text>
</comment>
<dbReference type="CDD" id="cd01116">
    <property type="entry name" value="P_permease"/>
    <property type="match status" value="1"/>
</dbReference>
<dbReference type="Proteomes" id="UP001597114">
    <property type="component" value="Unassembled WGS sequence"/>
</dbReference>
<dbReference type="PANTHER" id="PTHR43568">
    <property type="entry name" value="P PROTEIN"/>
    <property type="match status" value="1"/>
</dbReference>
<feature type="transmembrane region" description="Helical" evidence="8">
    <location>
        <begin position="281"/>
        <end position="309"/>
    </location>
</feature>
<evidence type="ECO:0000256" key="5">
    <source>
        <dbReference type="ARBA" id="ARBA00022692"/>
    </source>
</evidence>
<keyword evidence="7 8" id="KW-0472">Membrane</keyword>
<feature type="transmembrane region" description="Helical" evidence="8">
    <location>
        <begin position="315"/>
        <end position="333"/>
    </location>
</feature>
<protein>
    <submittedName>
        <fullName evidence="10">ArsB/NhaD family transporter</fullName>
    </submittedName>
</protein>
<keyword evidence="11" id="KW-1185">Reference proteome</keyword>
<evidence type="ECO:0000256" key="8">
    <source>
        <dbReference type="SAM" id="Phobius"/>
    </source>
</evidence>
<evidence type="ECO:0000313" key="10">
    <source>
        <dbReference type="EMBL" id="MFD1523744.1"/>
    </source>
</evidence>
<keyword evidence="4" id="KW-1003">Cell membrane</keyword>
<keyword evidence="5 8" id="KW-0812">Transmembrane</keyword>
<sequence>MSAVLALGIFVVAFFYIATEKADKVKTVLIAAGAMAVLGLTPGSEVFFSEHEGIDWNVIFLLFGMMVIVGIIKQTGVFDFLAIWAAKRSQGRPYRLMVMLMAITAIASPFLDNVTTIMLVAPVTVVVCNRLRIPAQPYLIAEVLASNIGGAATLIGDPPNIIIGSRAGLSFNDFLVHMAPIVVVIFVVFVLFTRVLFRRSFRYNPDRVAEVMTLNERRAITDPRLLVRCLVVLAVVIAGFGLHSVLHLEPSIIALVGAGVMLLVSGADVSDTLREVEWPTLVFFMGLFVMVAGLVHTGVIATVGTWTIAMVGDNWFGAATALIFGSAVLGAFFDNIPYVATMAPVVESLVAQVPDPATGQALWWAFALGADFGGNGTAVAASANVVAIGIAARTGHRISFWQFTRYGIVVTVLSTTMAWVYVYLRYFM</sequence>
<feature type="transmembrane region" description="Helical" evidence="8">
    <location>
        <begin position="174"/>
        <end position="197"/>
    </location>
</feature>
<dbReference type="PANTHER" id="PTHR43568:SF1">
    <property type="entry name" value="P PROTEIN"/>
    <property type="match status" value="1"/>
</dbReference>
<organism evidence="10 11">
    <name type="scientific">Pseudonocardia yunnanensis</name>
    <dbReference type="NCBI Taxonomy" id="58107"/>
    <lineage>
        <taxon>Bacteria</taxon>
        <taxon>Bacillati</taxon>
        <taxon>Actinomycetota</taxon>
        <taxon>Actinomycetes</taxon>
        <taxon>Pseudonocardiales</taxon>
        <taxon>Pseudonocardiaceae</taxon>
        <taxon>Pseudonocardia</taxon>
    </lineage>
</organism>
<dbReference type="RefSeq" id="WP_344723352.1">
    <property type="nucleotide sequence ID" value="NZ_BAAAUS010000019.1"/>
</dbReference>
<evidence type="ECO:0000256" key="2">
    <source>
        <dbReference type="ARBA" id="ARBA00009843"/>
    </source>
</evidence>
<comment type="subcellular location">
    <subcellularLocation>
        <location evidence="1">Cell membrane</location>
        <topology evidence="1">Multi-pass membrane protein</topology>
    </subcellularLocation>
</comment>
<evidence type="ECO:0000256" key="3">
    <source>
        <dbReference type="ARBA" id="ARBA00022448"/>
    </source>
</evidence>
<accession>A0ABW4F8H8</accession>
<evidence type="ECO:0000256" key="4">
    <source>
        <dbReference type="ARBA" id="ARBA00022475"/>
    </source>
</evidence>
<keyword evidence="6 8" id="KW-1133">Transmembrane helix</keyword>
<dbReference type="PRINTS" id="PR00758">
    <property type="entry name" value="ARSENICPUMP"/>
</dbReference>
<comment type="caution">
    <text evidence="10">The sequence shown here is derived from an EMBL/GenBank/DDBJ whole genome shotgun (WGS) entry which is preliminary data.</text>
</comment>
<feature type="transmembrane region" description="Helical" evidence="8">
    <location>
        <begin position="252"/>
        <end position="269"/>
    </location>
</feature>
<reference evidence="11" key="1">
    <citation type="journal article" date="2019" name="Int. J. Syst. Evol. Microbiol.">
        <title>The Global Catalogue of Microorganisms (GCM) 10K type strain sequencing project: providing services to taxonomists for standard genome sequencing and annotation.</title>
        <authorList>
            <consortium name="The Broad Institute Genomics Platform"/>
            <consortium name="The Broad Institute Genome Sequencing Center for Infectious Disease"/>
            <person name="Wu L."/>
            <person name="Ma J."/>
        </authorList>
    </citation>
    <scope>NUCLEOTIDE SEQUENCE [LARGE SCALE GENOMIC DNA]</scope>
    <source>
        <strain evidence="11">CCM 7043</strain>
    </source>
</reference>
<evidence type="ECO:0000256" key="7">
    <source>
        <dbReference type="ARBA" id="ARBA00023136"/>
    </source>
</evidence>
<evidence type="ECO:0000256" key="1">
    <source>
        <dbReference type="ARBA" id="ARBA00004651"/>
    </source>
</evidence>
<feature type="transmembrane region" description="Helical" evidence="8">
    <location>
        <begin position="58"/>
        <end position="82"/>
    </location>
</feature>
<dbReference type="InterPro" id="IPR004680">
    <property type="entry name" value="Cit_transptr-like_dom"/>
</dbReference>
<proteinExistence type="inferred from homology"/>
<gene>
    <name evidence="10" type="ORF">ACFSJD_40105</name>
</gene>
<evidence type="ECO:0000259" key="9">
    <source>
        <dbReference type="Pfam" id="PF03600"/>
    </source>
</evidence>
<feature type="transmembrane region" description="Helical" evidence="8">
    <location>
        <begin position="403"/>
        <end position="424"/>
    </location>
</feature>
<dbReference type="EMBL" id="JBHUCO010000069">
    <property type="protein sequence ID" value="MFD1523744.1"/>
    <property type="molecule type" value="Genomic_DNA"/>
</dbReference>
<name>A0ABW4F8H8_9PSEU</name>
<feature type="domain" description="Citrate transporter-like" evidence="9">
    <location>
        <begin position="15"/>
        <end position="369"/>
    </location>
</feature>
<dbReference type="Pfam" id="PF03600">
    <property type="entry name" value="CitMHS"/>
    <property type="match status" value="1"/>
</dbReference>
<feature type="transmembrane region" description="Helical" evidence="8">
    <location>
        <begin position="225"/>
        <end position="246"/>
    </location>
</feature>
<feature type="transmembrane region" description="Helical" evidence="8">
    <location>
        <begin position="94"/>
        <end position="111"/>
    </location>
</feature>
<dbReference type="InterPro" id="IPR051475">
    <property type="entry name" value="Diverse_Ion_Transporter"/>
</dbReference>
<evidence type="ECO:0000313" key="11">
    <source>
        <dbReference type="Proteomes" id="UP001597114"/>
    </source>
</evidence>
<evidence type="ECO:0000256" key="6">
    <source>
        <dbReference type="ARBA" id="ARBA00022989"/>
    </source>
</evidence>